<evidence type="ECO:0000256" key="4">
    <source>
        <dbReference type="ARBA" id="ARBA00022801"/>
    </source>
</evidence>
<evidence type="ECO:0000256" key="7">
    <source>
        <dbReference type="ARBA" id="ARBA00023157"/>
    </source>
</evidence>
<evidence type="ECO:0000256" key="3">
    <source>
        <dbReference type="ARBA" id="ARBA00022729"/>
    </source>
</evidence>
<evidence type="ECO:0000256" key="2">
    <source>
        <dbReference type="ARBA" id="ARBA00022670"/>
    </source>
</evidence>
<dbReference type="GO" id="GO:0006508">
    <property type="term" value="P:proteolysis"/>
    <property type="evidence" value="ECO:0007669"/>
    <property type="project" value="UniProtKB-KW"/>
</dbReference>
<dbReference type="InterPro" id="IPR000668">
    <property type="entry name" value="Peptidase_C1A_C"/>
</dbReference>
<dbReference type="Pfam" id="PF00112">
    <property type="entry name" value="Peptidase_C1"/>
    <property type="match status" value="1"/>
</dbReference>
<dbReference type="Proteomes" id="UP000007350">
    <property type="component" value="Unassembled WGS sequence"/>
</dbReference>
<proteinExistence type="inferred from homology"/>
<evidence type="ECO:0000259" key="9">
    <source>
        <dbReference type="SMART" id="SM00645"/>
    </source>
</evidence>
<evidence type="ECO:0000313" key="10">
    <source>
        <dbReference type="EMBL" id="EKF30476.1"/>
    </source>
</evidence>
<organism evidence="10 11">
    <name type="scientific">Trypanosoma cruzi marinkellei</name>
    <dbReference type="NCBI Taxonomy" id="85056"/>
    <lineage>
        <taxon>Eukaryota</taxon>
        <taxon>Discoba</taxon>
        <taxon>Euglenozoa</taxon>
        <taxon>Kinetoplastea</taxon>
        <taxon>Metakinetoplastina</taxon>
        <taxon>Trypanosomatida</taxon>
        <taxon>Trypanosomatidae</taxon>
        <taxon>Trypanosoma</taxon>
        <taxon>Schizotrypanum</taxon>
    </lineage>
</organism>
<reference evidence="10 11" key="1">
    <citation type="journal article" date="2012" name="BMC Genomics">
        <title>Comparative genomic analysis of human infective Trypanosoma cruzi lineages with the bat-restricted subspecies T. cruzi marinkellei.</title>
        <authorList>
            <person name="Franzen O."/>
            <person name="Talavera-Lopez C."/>
            <person name="Ochaya S."/>
            <person name="Butler C.E."/>
            <person name="Messenger L.A."/>
            <person name="Lewis M.D."/>
            <person name="Llewellyn M.S."/>
            <person name="Marinkelle C.J."/>
            <person name="Tyler K.M."/>
            <person name="Miles M.A."/>
            <person name="Andersson B."/>
        </authorList>
    </citation>
    <scope>NUCLEOTIDE SEQUENCE [LARGE SCALE GENOMIC DNA]</scope>
    <source>
        <strain evidence="10 11">B7</strain>
    </source>
</reference>
<accession>K2N743</accession>
<comment type="caution">
    <text evidence="10">The sequence shown here is derived from an EMBL/GenBank/DDBJ whole genome shotgun (WGS) entry which is preliminary data.</text>
</comment>
<dbReference type="SMART" id="SM00645">
    <property type="entry name" value="Pept_C1"/>
    <property type="match status" value="1"/>
</dbReference>
<keyword evidence="3" id="KW-0732">Signal</keyword>
<evidence type="ECO:0000256" key="6">
    <source>
        <dbReference type="ARBA" id="ARBA00023145"/>
    </source>
</evidence>
<keyword evidence="11" id="KW-1185">Reference proteome</keyword>
<keyword evidence="5" id="KW-0788">Thiol protease</keyword>
<dbReference type="PROSITE" id="PS00139">
    <property type="entry name" value="THIOL_PROTEASE_CYS"/>
    <property type="match status" value="1"/>
</dbReference>
<keyword evidence="4" id="KW-0378">Hydrolase</keyword>
<dbReference type="InterPro" id="IPR038765">
    <property type="entry name" value="Papain-like_cys_pep_sf"/>
</dbReference>
<dbReference type="PROSITE" id="PS00639">
    <property type="entry name" value="THIOL_PROTEASE_HIS"/>
    <property type="match status" value="1"/>
</dbReference>
<dbReference type="AlphaFoldDB" id="K2N743"/>
<dbReference type="InterPro" id="IPR000169">
    <property type="entry name" value="Pept_cys_AS"/>
</dbReference>
<feature type="non-terminal residue" evidence="10">
    <location>
        <position position="1"/>
    </location>
</feature>
<evidence type="ECO:0000256" key="5">
    <source>
        <dbReference type="ARBA" id="ARBA00022807"/>
    </source>
</evidence>
<dbReference type="InterPro" id="IPR039417">
    <property type="entry name" value="Peptidase_C1A_papain-like"/>
</dbReference>
<dbReference type="PANTHER" id="PTHR12411">
    <property type="entry name" value="CYSTEINE PROTEASE FAMILY C1-RELATED"/>
    <property type="match status" value="1"/>
</dbReference>
<keyword evidence="7" id="KW-1015">Disulfide bond</keyword>
<keyword evidence="6" id="KW-0865">Zymogen</keyword>
<name>K2N743_TRYCR</name>
<keyword evidence="2" id="KW-0645">Protease</keyword>
<evidence type="ECO:0000256" key="8">
    <source>
        <dbReference type="ARBA" id="ARBA00023180"/>
    </source>
</evidence>
<dbReference type="InterPro" id="IPR025661">
    <property type="entry name" value="Pept_asp_AS"/>
</dbReference>
<comment type="similarity">
    <text evidence="1">Belongs to the peptidase C1 family.</text>
</comment>
<dbReference type="OrthoDB" id="251836at2759"/>
<dbReference type="InterPro" id="IPR013128">
    <property type="entry name" value="Peptidase_C1A"/>
</dbReference>
<dbReference type="PRINTS" id="PR00705">
    <property type="entry name" value="PAPAIN"/>
</dbReference>
<evidence type="ECO:0000256" key="1">
    <source>
        <dbReference type="ARBA" id="ARBA00008455"/>
    </source>
</evidence>
<protein>
    <submittedName>
        <fullName evidence="10">Cysteine peptidase, putative</fullName>
    </submittedName>
</protein>
<evidence type="ECO:0000313" key="11">
    <source>
        <dbReference type="Proteomes" id="UP000007350"/>
    </source>
</evidence>
<feature type="non-terminal residue" evidence="10">
    <location>
        <position position="287"/>
    </location>
</feature>
<dbReference type="Gene3D" id="3.90.70.10">
    <property type="entry name" value="Cysteine proteinases"/>
    <property type="match status" value="1"/>
</dbReference>
<sequence length="287" mass="31255">LHAAANPHATFGVTPFSDLTREEFRSQYHNGAAHFAAAQERARVPLNVEVVGAPEAVDWRARGAVTPVKNQGLCGSCWAFSAIGNIEGQWFLAGNPLTRLSEQMLVSCVKTNDGCGGGFTSNAFKWIVQENNGNVYTEESYPYKSCMRITPPCIKVGRKVGARIKGHAALPKDEYLITTWLANKGPLSAVVDASSWMFYWSGILTNCVSKKLNHAVLLVGYNDSAAVPYWTIKNSWSRLWGESGYIRIAKGSNQCLVKDRVSTSLVLRSRPTPEPTTTTTTSAPGPS</sequence>
<dbReference type="InterPro" id="IPR025660">
    <property type="entry name" value="Pept_his_AS"/>
</dbReference>
<dbReference type="CDD" id="cd02248">
    <property type="entry name" value="Peptidase_C1A"/>
    <property type="match status" value="1"/>
</dbReference>
<dbReference type="EMBL" id="AHKC01012052">
    <property type="protein sequence ID" value="EKF30476.1"/>
    <property type="molecule type" value="Genomic_DNA"/>
</dbReference>
<dbReference type="GO" id="GO:0008234">
    <property type="term" value="F:cysteine-type peptidase activity"/>
    <property type="evidence" value="ECO:0007669"/>
    <property type="project" value="UniProtKB-KW"/>
</dbReference>
<feature type="domain" description="Peptidase C1A papain C-terminal" evidence="9">
    <location>
        <begin position="53"/>
        <end position="265"/>
    </location>
</feature>
<dbReference type="FunFam" id="3.90.70.10:FF:000138">
    <property type="entry name" value="Cruzipain"/>
    <property type="match status" value="1"/>
</dbReference>
<dbReference type="SUPFAM" id="SSF54001">
    <property type="entry name" value="Cysteine proteinases"/>
    <property type="match status" value="1"/>
</dbReference>
<dbReference type="PROSITE" id="PS00640">
    <property type="entry name" value="THIOL_PROTEASE_ASN"/>
    <property type="match status" value="1"/>
</dbReference>
<keyword evidence="8" id="KW-0325">Glycoprotein</keyword>
<gene>
    <name evidence="10" type="ORF">MOQ_005711</name>
</gene>